<evidence type="ECO:0000313" key="10">
    <source>
        <dbReference type="Proteomes" id="UP000054558"/>
    </source>
</evidence>
<dbReference type="SUPFAM" id="SSF52096">
    <property type="entry name" value="ClpP/crotonase"/>
    <property type="match status" value="1"/>
</dbReference>
<accession>A0A1Y1IIU4</accession>
<dbReference type="CDD" id="cd06558">
    <property type="entry name" value="crotonase-like"/>
    <property type="match status" value="1"/>
</dbReference>
<dbReference type="AlphaFoldDB" id="A0A1Y1IIU4"/>
<keyword evidence="10" id="KW-1185">Reference proteome</keyword>
<evidence type="ECO:0000256" key="6">
    <source>
        <dbReference type="ARBA" id="ARBA00073937"/>
    </source>
</evidence>
<dbReference type="Gene3D" id="1.10.12.10">
    <property type="entry name" value="Lyase 2-enoyl-coa Hydratase, Chain A, domain 2"/>
    <property type="match status" value="1"/>
</dbReference>
<dbReference type="FunFam" id="3.90.226.10:FF:000019">
    <property type="entry name" value="Enoyl-CoA hydratase, mitochondrial"/>
    <property type="match status" value="1"/>
</dbReference>
<evidence type="ECO:0000256" key="7">
    <source>
        <dbReference type="RuleBase" id="RU003707"/>
    </source>
</evidence>
<dbReference type="OrthoDB" id="2139957at2759"/>
<sequence length="326" mass="35153">MWLQSAPNQALFRGSSSTFYPIRSPRLFSTGRLPSDTDQTEAEDAEGGDDGEFWDREVDDVSNLYETILAEIVDDGRVGIITINRPEVLNALSTQVMDELADVLQELDADPRVKAIILTGSGKKAFAAGADIKEMRDQEFVTAYLGRLLSGYERATSECRTPIIAAVNGYALGGGCELAMMCDIILAGENAVFGQPETNLGVIPGMGGTQRLIRAVGKSRAMEMILSGAHFIDAEEAVSRGLASRVITGGPEKLIEAAIDLAKQIARLSGPVVAMAKEAVNSANDLGLSEGVKKENLFFSACFGLYDQKEGMSAFLEKRKARFENR</sequence>
<keyword evidence="3" id="KW-0276">Fatty acid metabolism</keyword>
<dbReference type="InterPro" id="IPR029045">
    <property type="entry name" value="ClpP/crotonase-like_dom_sf"/>
</dbReference>
<comment type="similarity">
    <text evidence="1 7">Belongs to the enoyl-CoA hydratase/isomerase family.</text>
</comment>
<dbReference type="STRING" id="105231.A0A1Y1IIU4"/>
<dbReference type="EC" id="4.2.1.17" evidence="2"/>
<evidence type="ECO:0000256" key="8">
    <source>
        <dbReference type="SAM" id="MobiDB-lite"/>
    </source>
</evidence>
<dbReference type="InterPro" id="IPR014748">
    <property type="entry name" value="Enoyl-CoA_hydra_C"/>
</dbReference>
<dbReference type="EMBL" id="DF237390">
    <property type="protein sequence ID" value="GAQ88577.1"/>
    <property type="molecule type" value="Genomic_DNA"/>
</dbReference>
<dbReference type="FunFam" id="1.10.12.10:FF:000001">
    <property type="entry name" value="Probable enoyl-CoA hydratase, mitochondrial"/>
    <property type="match status" value="1"/>
</dbReference>
<dbReference type="InterPro" id="IPR001753">
    <property type="entry name" value="Enoyl-CoA_hydra/iso"/>
</dbReference>
<dbReference type="GO" id="GO:0005739">
    <property type="term" value="C:mitochondrion"/>
    <property type="evidence" value="ECO:0000318"/>
    <property type="project" value="GO_Central"/>
</dbReference>
<gene>
    <name evidence="9" type="ORF">KFL_004410050</name>
</gene>
<evidence type="ECO:0000313" key="9">
    <source>
        <dbReference type="EMBL" id="GAQ88577.1"/>
    </source>
</evidence>
<dbReference type="InterPro" id="IPR018376">
    <property type="entry name" value="Enoyl-CoA_hyd/isom_CS"/>
</dbReference>
<keyword evidence="5" id="KW-0456">Lyase</keyword>
<evidence type="ECO:0000256" key="1">
    <source>
        <dbReference type="ARBA" id="ARBA00005254"/>
    </source>
</evidence>
<name>A0A1Y1IIU4_KLENI</name>
<evidence type="ECO:0000256" key="5">
    <source>
        <dbReference type="ARBA" id="ARBA00023239"/>
    </source>
</evidence>
<keyword evidence="4" id="KW-0443">Lipid metabolism</keyword>
<dbReference type="Gene3D" id="3.90.226.10">
    <property type="entry name" value="2-enoyl-CoA Hydratase, Chain A, domain 1"/>
    <property type="match status" value="1"/>
</dbReference>
<dbReference type="Proteomes" id="UP000054558">
    <property type="component" value="Unassembled WGS sequence"/>
</dbReference>
<proteinExistence type="inferred from homology"/>
<dbReference type="OMA" id="EYITRNW"/>
<feature type="region of interest" description="Disordered" evidence="8">
    <location>
        <begin position="30"/>
        <end position="52"/>
    </location>
</feature>
<dbReference type="PANTHER" id="PTHR11941:SF54">
    <property type="entry name" value="ENOYL-COA HYDRATASE, MITOCHONDRIAL"/>
    <property type="match status" value="1"/>
</dbReference>
<dbReference type="PANTHER" id="PTHR11941">
    <property type="entry name" value="ENOYL-COA HYDRATASE-RELATED"/>
    <property type="match status" value="1"/>
</dbReference>
<evidence type="ECO:0000256" key="2">
    <source>
        <dbReference type="ARBA" id="ARBA00012076"/>
    </source>
</evidence>
<dbReference type="Pfam" id="PF00378">
    <property type="entry name" value="ECH_1"/>
    <property type="match status" value="1"/>
</dbReference>
<feature type="compositionally biased region" description="Acidic residues" evidence="8">
    <location>
        <begin position="38"/>
        <end position="52"/>
    </location>
</feature>
<reference evidence="9 10" key="1">
    <citation type="journal article" date="2014" name="Nat. Commun.">
        <title>Klebsormidium flaccidum genome reveals primary factors for plant terrestrial adaptation.</title>
        <authorList>
            <person name="Hori K."/>
            <person name="Maruyama F."/>
            <person name="Fujisawa T."/>
            <person name="Togashi T."/>
            <person name="Yamamoto N."/>
            <person name="Seo M."/>
            <person name="Sato S."/>
            <person name="Yamada T."/>
            <person name="Mori H."/>
            <person name="Tajima N."/>
            <person name="Moriyama T."/>
            <person name="Ikeuchi M."/>
            <person name="Watanabe M."/>
            <person name="Wada H."/>
            <person name="Kobayashi K."/>
            <person name="Saito M."/>
            <person name="Masuda T."/>
            <person name="Sasaki-Sekimoto Y."/>
            <person name="Mashiguchi K."/>
            <person name="Awai K."/>
            <person name="Shimojima M."/>
            <person name="Masuda S."/>
            <person name="Iwai M."/>
            <person name="Nobusawa T."/>
            <person name="Narise T."/>
            <person name="Kondo S."/>
            <person name="Saito H."/>
            <person name="Sato R."/>
            <person name="Murakawa M."/>
            <person name="Ihara Y."/>
            <person name="Oshima-Yamada Y."/>
            <person name="Ohtaka K."/>
            <person name="Satoh M."/>
            <person name="Sonobe K."/>
            <person name="Ishii M."/>
            <person name="Ohtani R."/>
            <person name="Kanamori-Sato M."/>
            <person name="Honoki R."/>
            <person name="Miyazaki D."/>
            <person name="Mochizuki H."/>
            <person name="Umetsu J."/>
            <person name="Higashi K."/>
            <person name="Shibata D."/>
            <person name="Kamiya Y."/>
            <person name="Sato N."/>
            <person name="Nakamura Y."/>
            <person name="Tabata S."/>
            <person name="Ida S."/>
            <person name="Kurokawa K."/>
            <person name="Ohta H."/>
        </authorList>
    </citation>
    <scope>NUCLEOTIDE SEQUENCE [LARGE SCALE GENOMIC DNA]</scope>
    <source>
        <strain evidence="9 10">NIES-2285</strain>
    </source>
</reference>
<evidence type="ECO:0000256" key="3">
    <source>
        <dbReference type="ARBA" id="ARBA00022832"/>
    </source>
</evidence>
<evidence type="ECO:0000256" key="4">
    <source>
        <dbReference type="ARBA" id="ARBA00023098"/>
    </source>
</evidence>
<protein>
    <recommendedName>
        <fullName evidence="6">Probable enoyl-CoA hydratase, mitochondrial</fullName>
        <ecNumber evidence="2">4.2.1.17</ecNumber>
    </recommendedName>
</protein>
<dbReference type="GO" id="GO:0004300">
    <property type="term" value="F:enoyl-CoA hydratase activity"/>
    <property type="evidence" value="ECO:0007669"/>
    <property type="project" value="UniProtKB-EC"/>
</dbReference>
<dbReference type="PROSITE" id="PS00166">
    <property type="entry name" value="ENOYL_COA_HYDRATASE"/>
    <property type="match status" value="1"/>
</dbReference>
<dbReference type="GO" id="GO:0006635">
    <property type="term" value="P:fatty acid beta-oxidation"/>
    <property type="evidence" value="ECO:0000318"/>
    <property type="project" value="GO_Central"/>
</dbReference>
<organism evidence="9 10">
    <name type="scientific">Klebsormidium nitens</name>
    <name type="common">Green alga</name>
    <name type="synonym">Ulothrix nitens</name>
    <dbReference type="NCBI Taxonomy" id="105231"/>
    <lineage>
        <taxon>Eukaryota</taxon>
        <taxon>Viridiplantae</taxon>
        <taxon>Streptophyta</taxon>
        <taxon>Klebsormidiophyceae</taxon>
        <taxon>Klebsormidiales</taxon>
        <taxon>Klebsormidiaceae</taxon>
        <taxon>Klebsormidium</taxon>
    </lineage>
</organism>